<sequence>MSLSARPHIAHAYKATSSRMSICPRFLTIHFSS</sequence>
<reference evidence="1" key="1">
    <citation type="submission" date="2016-02" db="EMBL/GenBank/DDBJ databases">
        <title>WGS assembly of Manihot esculenta.</title>
        <authorList>
            <person name="Bredeson J.V."/>
            <person name="Prochnik S.E."/>
            <person name="Lyons J.B."/>
            <person name="Schmutz J."/>
            <person name="Grimwood J."/>
            <person name="Vrebalov J."/>
            <person name="Bart R.S."/>
            <person name="Amuge T."/>
            <person name="Ferguson M.E."/>
            <person name="Green R."/>
            <person name="Putnam N."/>
            <person name="Stites J."/>
            <person name="Rounsley S."/>
            <person name="Rokhsar D.S."/>
        </authorList>
    </citation>
    <scope>NUCLEOTIDE SEQUENCE [LARGE SCALE GENOMIC DNA]</scope>
    <source>
        <tissue evidence="1">Leaf</tissue>
    </source>
</reference>
<organism evidence="1">
    <name type="scientific">Manihot esculenta</name>
    <name type="common">Cassava</name>
    <name type="synonym">Jatropha manihot</name>
    <dbReference type="NCBI Taxonomy" id="3983"/>
    <lineage>
        <taxon>Eukaryota</taxon>
        <taxon>Viridiplantae</taxon>
        <taxon>Streptophyta</taxon>
        <taxon>Embryophyta</taxon>
        <taxon>Tracheophyta</taxon>
        <taxon>Spermatophyta</taxon>
        <taxon>Magnoliopsida</taxon>
        <taxon>eudicotyledons</taxon>
        <taxon>Gunneridae</taxon>
        <taxon>Pentapetalae</taxon>
        <taxon>rosids</taxon>
        <taxon>fabids</taxon>
        <taxon>Malpighiales</taxon>
        <taxon>Euphorbiaceae</taxon>
        <taxon>Crotonoideae</taxon>
        <taxon>Manihoteae</taxon>
        <taxon>Manihot</taxon>
    </lineage>
</organism>
<proteinExistence type="predicted"/>
<gene>
    <name evidence="1" type="ORF">MANES_13G153800</name>
</gene>
<accession>A0A2C9URX1</accession>
<evidence type="ECO:0000313" key="1">
    <source>
        <dbReference type="EMBL" id="OAY34151.1"/>
    </source>
</evidence>
<dbReference type="EMBL" id="CM004399">
    <property type="protein sequence ID" value="OAY34151.1"/>
    <property type="molecule type" value="Genomic_DNA"/>
</dbReference>
<protein>
    <submittedName>
        <fullName evidence="1">Uncharacterized protein</fullName>
    </submittedName>
</protein>
<name>A0A2C9URX1_MANES</name>
<dbReference type="AlphaFoldDB" id="A0A2C9URX1"/>